<dbReference type="InterPro" id="IPR001761">
    <property type="entry name" value="Peripla_BP/Lac1_sug-bd_dom"/>
</dbReference>
<keyword evidence="2" id="KW-0805">Transcription regulation</keyword>
<dbReference type="SUPFAM" id="SSF47413">
    <property type="entry name" value="lambda repressor-like DNA-binding domains"/>
    <property type="match status" value="1"/>
</dbReference>
<dbReference type="Gene3D" id="1.10.260.40">
    <property type="entry name" value="lambda repressor-like DNA-binding domains"/>
    <property type="match status" value="1"/>
</dbReference>
<dbReference type="Pfam" id="PF00532">
    <property type="entry name" value="Peripla_BP_1"/>
    <property type="match status" value="1"/>
</dbReference>
<dbReference type="EMBL" id="BSUM01000001">
    <property type="protein sequence ID" value="GMA32047.1"/>
    <property type="molecule type" value="Genomic_DNA"/>
</dbReference>
<dbReference type="InterPro" id="IPR028082">
    <property type="entry name" value="Peripla_BP_I"/>
</dbReference>
<dbReference type="Pfam" id="PF00356">
    <property type="entry name" value="LacI"/>
    <property type="match status" value="1"/>
</dbReference>
<evidence type="ECO:0000313" key="7">
    <source>
        <dbReference type="EMBL" id="GMA32047.1"/>
    </source>
</evidence>
<keyword evidence="4" id="KW-0804">Transcription</keyword>
<dbReference type="PANTHER" id="PTHR30146:SF148">
    <property type="entry name" value="HTH-TYPE TRANSCRIPTIONAL REPRESSOR PURR-RELATED"/>
    <property type="match status" value="1"/>
</dbReference>
<organism evidence="7 8">
    <name type="scientific">Litorihabitans aurantiacus</name>
    <dbReference type="NCBI Taxonomy" id="1930061"/>
    <lineage>
        <taxon>Bacteria</taxon>
        <taxon>Bacillati</taxon>
        <taxon>Actinomycetota</taxon>
        <taxon>Actinomycetes</taxon>
        <taxon>Micrococcales</taxon>
        <taxon>Beutenbergiaceae</taxon>
        <taxon>Litorihabitans</taxon>
    </lineage>
</organism>
<reference evidence="7" key="1">
    <citation type="journal article" date="2014" name="Int. J. Syst. Evol. Microbiol.">
        <title>Complete genome sequence of Corynebacterium casei LMG S-19264T (=DSM 44701T), isolated from a smear-ripened cheese.</title>
        <authorList>
            <consortium name="US DOE Joint Genome Institute (JGI-PGF)"/>
            <person name="Walter F."/>
            <person name="Albersmeier A."/>
            <person name="Kalinowski J."/>
            <person name="Ruckert C."/>
        </authorList>
    </citation>
    <scope>NUCLEOTIDE SEQUENCE</scope>
    <source>
        <strain evidence="7">NBRC 112290</strain>
    </source>
</reference>
<sequence length="345" mass="34496">MPTLADVASRAGVSKATASRALSRAELVAPATVARVLAAAQELGFVRNRAASHLARGRTGIVALVVPTLENTFFTPIIAGAQARAEAADLQLTVAVHPIADEAELAGLTRLATQVDGLVLVAPRGPDALVRAVGALVPTVLVDREIAGMESIVADTASAFGALADHLVGAGHRSVVYLGGPDGSWQDGQRAAAVAAATHGRADLHRLGPFPATFAAGTGAVEDVLASGASAAIPYATSVGLGLVFALRARGIASPGEVLVSAERLVADAIGGDVPAIDVDGEEVGREAMAALVAAMAAAAVASRPGSGSDSDEAVETSQRRLPVALYWPGGGGVRTPVPSSSRSS</sequence>
<reference evidence="7" key="2">
    <citation type="submission" date="2023-02" db="EMBL/GenBank/DDBJ databases">
        <authorList>
            <person name="Sun Q."/>
            <person name="Mori K."/>
        </authorList>
    </citation>
    <scope>NUCLEOTIDE SEQUENCE</scope>
    <source>
        <strain evidence="7">NBRC 112290</strain>
    </source>
</reference>
<gene>
    <name evidence="7" type="ORF">GCM10025875_20390</name>
</gene>
<dbReference type="SUPFAM" id="SSF53822">
    <property type="entry name" value="Periplasmic binding protein-like I"/>
    <property type="match status" value="1"/>
</dbReference>
<feature type="region of interest" description="Disordered" evidence="5">
    <location>
        <begin position="326"/>
        <end position="345"/>
    </location>
</feature>
<dbReference type="SMART" id="SM00354">
    <property type="entry name" value="HTH_LACI"/>
    <property type="match status" value="1"/>
</dbReference>
<evidence type="ECO:0000256" key="2">
    <source>
        <dbReference type="ARBA" id="ARBA00023015"/>
    </source>
</evidence>
<dbReference type="GO" id="GO:0003700">
    <property type="term" value="F:DNA-binding transcription factor activity"/>
    <property type="evidence" value="ECO:0007669"/>
    <property type="project" value="TreeGrafter"/>
</dbReference>
<evidence type="ECO:0000259" key="6">
    <source>
        <dbReference type="PROSITE" id="PS50932"/>
    </source>
</evidence>
<accession>A0AA37XFG0</accession>
<dbReference type="CDD" id="cd01392">
    <property type="entry name" value="HTH_LacI"/>
    <property type="match status" value="1"/>
</dbReference>
<evidence type="ECO:0000256" key="3">
    <source>
        <dbReference type="ARBA" id="ARBA00023125"/>
    </source>
</evidence>
<evidence type="ECO:0000256" key="4">
    <source>
        <dbReference type="ARBA" id="ARBA00023163"/>
    </source>
</evidence>
<evidence type="ECO:0000313" key="8">
    <source>
        <dbReference type="Proteomes" id="UP001157161"/>
    </source>
</evidence>
<evidence type="ECO:0000256" key="1">
    <source>
        <dbReference type="ARBA" id="ARBA00022491"/>
    </source>
</evidence>
<comment type="caution">
    <text evidence="7">The sequence shown here is derived from an EMBL/GenBank/DDBJ whole genome shotgun (WGS) entry which is preliminary data.</text>
</comment>
<dbReference type="AlphaFoldDB" id="A0AA37XFG0"/>
<dbReference type="GO" id="GO:0000976">
    <property type="term" value="F:transcription cis-regulatory region binding"/>
    <property type="evidence" value="ECO:0007669"/>
    <property type="project" value="TreeGrafter"/>
</dbReference>
<keyword evidence="1" id="KW-0678">Repressor</keyword>
<dbReference type="PROSITE" id="PS00356">
    <property type="entry name" value="HTH_LACI_1"/>
    <property type="match status" value="1"/>
</dbReference>
<dbReference type="PROSITE" id="PS50932">
    <property type="entry name" value="HTH_LACI_2"/>
    <property type="match status" value="1"/>
</dbReference>
<proteinExistence type="predicted"/>
<dbReference type="Proteomes" id="UP001157161">
    <property type="component" value="Unassembled WGS sequence"/>
</dbReference>
<keyword evidence="3" id="KW-0238">DNA-binding</keyword>
<dbReference type="RefSeq" id="WP_284250760.1">
    <property type="nucleotide sequence ID" value="NZ_BSUM01000001.1"/>
</dbReference>
<evidence type="ECO:0000256" key="5">
    <source>
        <dbReference type="SAM" id="MobiDB-lite"/>
    </source>
</evidence>
<feature type="domain" description="HTH lacI-type" evidence="6">
    <location>
        <begin position="2"/>
        <end position="56"/>
    </location>
</feature>
<dbReference type="PANTHER" id="PTHR30146">
    <property type="entry name" value="LACI-RELATED TRANSCRIPTIONAL REPRESSOR"/>
    <property type="match status" value="1"/>
</dbReference>
<dbReference type="InterPro" id="IPR010982">
    <property type="entry name" value="Lambda_DNA-bd_dom_sf"/>
</dbReference>
<dbReference type="InterPro" id="IPR000843">
    <property type="entry name" value="HTH_LacI"/>
</dbReference>
<keyword evidence="8" id="KW-1185">Reference proteome</keyword>
<name>A0AA37XFG0_9MICO</name>
<dbReference type="Gene3D" id="3.40.50.2300">
    <property type="match status" value="2"/>
</dbReference>
<protein>
    <recommendedName>
        <fullName evidence="6">HTH lacI-type domain-containing protein</fullName>
    </recommendedName>
</protein>